<sequence>MIHCYFGQDDYSIKSKVDELGKEYGNIEYIWEKEQLDNVIDLSAQSSLFGEQPLIIIRELLKSIDQDILEKLAGGEIIIWEGEKLDKRLSATKWLQKNAEVLEFRPKQRQEVYAWAREQGYTVDYKLLQIMWDRYGSNLWAWHNELHKLAAFLDGSTEITMEAADVVSARTTEDSIFSFVDAFGNRQKILSLSMFDDLLDQEIDPFYLHSMLARQVRLLILASEPKGLAGNPPFVVNKVQSQLKQWEFNQLIQAHSALITMDVSVKNGNSDMTDELAAFLLTS</sequence>
<comment type="similarity">
    <text evidence="6">Belongs to the DNA polymerase HolA subunit family.</text>
</comment>
<feature type="domain" description="DNA polymerase III delta subunit-like C-terminal" evidence="8">
    <location>
        <begin position="173"/>
        <end position="281"/>
    </location>
</feature>
<dbReference type="InterPro" id="IPR027417">
    <property type="entry name" value="P-loop_NTPase"/>
</dbReference>
<dbReference type="Pfam" id="PF21694">
    <property type="entry name" value="DNA_pol3_delta_C"/>
    <property type="match status" value="1"/>
</dbReference>
<accession>A0A955RPS4</accession>
<dbReference type="AlphaFoldDB" id="A0A955RPS4"/>
<keyword evidence="4" id="KW-0235">DNA replication</keyword>
<organism evidence="9 10">
    <name type="scientific">candidate division WWE3 bacterium</name>
    <dbReference type="NCBI Taxonomy" id="2053526"/>
    <lineage>
        <taxon>Bacteria</taxon>
        <taxon>Katanobacteria</taxon>
    </lineage>
</organism>
<dbReference type="Gene3D" id="1.20.272.10">
    <property type="match status" value="1"/>
</dbReference>
<keyword evidence="2 9" id="KW-0808">Transferase</keyword>
<dbReference type="GO" id="GO:0006261">
    <property type="term" value="P:DNA-templated DNA replication"/>
    <property type="evidence" value="ECO:0007669"/>
    <property type="project" value="TreeGrafter"/>
</dbReference>
<dbReference type="GO" id="GO:0009360">
    <property type="term" value="C:DNA polymerase III complex"/>
    <property type="evidence" value="ECO:0007669"/>
    <property type="project" value="TreeGrafter"/>
</dbReference>
<evidence type="ECO:0000313" key="10">
    <source>
        <dbReference type="Proteomes" id="UP000701698"/>
    </source>
</evidence>
<keyword evidence="5" id="KW-0239">DNA-directed DNA polymerase</keyword>
<protein>
    <recommendedName>
        <fullName evidence="1">DNA-directed DNA polymerase</fullName>
        <ecNumber evidence="1">2.7.7.7</ecNumber>
    </recommendedName>
</protein>
<dbReference type="SUPFAM" id="SSF52540">
    <property type="entry name" value="P-loop containing nucleoside triphosphate hydrolases"/>
    <property type="match status" value="1"/>
</dbReference>
<dbReference type="EMBL" id="JAGQKX010000002">
    <property type="protein sequence ID" value="MCA9389800.1"/>
    <property type="molecule type" value="Genomic_DNA"/>
</dbReference>
<evidence type="ECO:0000256" key="1">
    <source>
        <dbReference type="ARBA" id="ARBA00012417"/>
    </source>
</evidence>
<dbReference type="InterPro" id="IPR005790">
    <property type="entry name" value="DNA_polIII_delta"/>
</dbReference>
<comment type="caution">
    <text evidence="9">The sequence shown here is derived from an EMBL/GenBank/DDBJ whole genome shotgun (WGS) entry which is preliminary data.</text>
</comment>
<keyword evidence="3 9" id="KW-0548">Nucleotidyltransferase</keyword>
<evidence type="ECO:0000256" key="3">
    <source>
        <dbReference type="ARBA" id="ARBA00022695"/>
    </source>
</evidence>
<evidence type="ECO:0000256" key="7">
    <source>
        <dbReference type="ARBA" id="ARBA00049244"/>
    </source>
</evidence>
<gene>
    <name evidence="9" type="primary">holA</name>
    <name evidence="9" type="ORF">KC571_00160</name>
</gene>
<dbReference type="Proteomes" id="UP000701698">
    <property type="component" value="Unassembled WGS sequence"/>
</dbReference>
<dbReference type="PANTHER" id="PTHR34388:SF1">
    <property type="entry name" value="DNA POLYMERASE III SUBUNIT DELTA"/>
    <property type="match status" value="1"/>
</dbReference>
<reference evidence="9" key="1">
    <citation type="submission" date="2020-04" db="EMBL/GenBank/DDBJ databases">
        <authorList>
            <person name="Zhang T."/>
        </authorList>
    </citation>
    <scope>NUCLEOTIDE SEQUENCE</scope>
    <source>
        <strain evidence="9">HKST-UBA01</strain>
    </source>
</reference>
<evidence type="ECO:0000259" key="8">
    <source>
        <dbReference type="Pfam" id="PF21694"/>
    </source>
</evidence>
<comment type="catalytic activity">
    <reaction evidence="7">
        <text>DNA(n) + a 2'-deoxyribonucleoside 5'-triphosphate = DNA(n+1) + diphosphate</text>
        <dbReference type="Rhea" id="RHEA:22508"/>
        <dbReference type="Rhea" id="RHEA-COMP:17339"/>
        <dbReference type="Rhea" id="RHEA-COMP:17340"/>
        <dbReference type="ChEBI" id="CHEBI:33019"/>
        <dbReference type="ChEBI" id="CHEBI:61560"/>
        <dbReference type="ChEBI" id="CHEBI:173112"/>
        <dbReference type="EC" id="2.7.7.7"/>
    </reaction>
</comment>
<dbReference type="GO" id="GO:0003887">
    <property type="term" value="F:DNA-directed DNA polymerase activity"/>
    <property type="evidence" value="ECO:0007669"/>
    <property type="project" value="UniProtKB-KW"/>
</dbReference>
<dbReference type="PANTHER" id="PTHR34388">
    <property type="entry name" value="DNA POLYMERASE III SUBUNIT DELTA"/>
    <property type="match status" value="1"/>
</dbReference>
<dbReference type="NCBIfam" id="TIGR01128">
    <property type="entry name" value="holA"/>
    <property type="match status" value="1"/>
</dbReference>
<evidence type="ECO:0000256" key="2">
    <source>
        <dbReference type="ARBA" id="ARBA00022679"/>
    </source>
</evidence>
<name>A0A955RPS4_UNCKA</name>
<dbReference type="GO" id="GO:0003677">
    <property type="term" value="F:DNA binding"/>
    <property type="evidence" value="ECO:0007669"/>
    <property type="project" value="InterPro"/>
</dbReference>
<reference evidence="9" key="2">
    <citation type="journal article" date="2021" name="Microbiome">
        <title>Successional dynamics and alternative stable states in a saline activated sludge microbial community over 9 years.</title>
        <authorList>
            <person name="Wang Y."/>
            <person name="Ye J."/>
            <person name="Ju F."/>
            <person name="Liu L."/>
            <person name="Boyd J.A."/>
            <person name="Deng Y."/>
            <person name="Parks D.H."/>
            <person name="Jiang X."/>
            <person name="Yin X."/>
            <person name="Woodcroft B.J."/>
            <person name="Tyson G.W."/>
            <person name="Hugenholtz P."/>
            <person name="Polz M.F."/>
            <person name="Zhang T."/>
        </authorList>
    </citation>
    <scope>NUCLEOTIDE SEQUENCE</scope>
    <source>
        <strain evidence="9">HKST-UBA01</strain>
    </source>
</reference>
<dbReference type="InterPro" id="IPR008921">
    <property type="entry name" value="DNA_pol3_clamp-load_cplx_C"/>
</dbReference>
<evidence type="ECO:0000256" key="6">
    <source>
        <dbReference type="ARBA" id="ARBA00034754"/>
    </source>
</evidence>
<proteinExistence type="inferred from homology"/>
<dbReference type="SUPFAM" id="SSF48019">
    <property type="entry name" value="post-AAA+ oligomerization domain-like"/>
    <property type="match status" value="1"/>
</dbReference>
<dbReference type="Gene3D" id="3.40.50.300">
    <property type="entry name" value="P-loop containing nucleotide triphosphate hydrolases"/>
    <property type="match status" value="1"/>
</dbReference>
<evidence type="ECO:0000313" key="9">
    <source>
        <dbReference type="EMBL" id="MCA9389800.1"/>
    </source>
</evidence>
<dbReference type="InterPro" id="IPR048466">
    <property type="entry name" value="DNA_pol3_delta-like_C"/>
</dbReference>
<dbReference type="Gene3D" id="1.10.8.60">
    <property type="match status" value="1"/>
</dbReference>
<evidence type="ECO:0000256" key="5">
    <source>
        <dbReference type="ARBA" id="ARBA00022932"/>
    </source>
</evidence>
<dbReference type="EC" id="2.7.7.7" evidence="1"/>
<evidence type="ECO:0000256" key="4">
    <source>
        <dbReference type="ARBA" id="ARBA00022705"/>
    </source>
</evidence>